<evidence type="ECO:0000256" key="3">
    <source>
        <dbReference type="ARBA" id="ARBA00022723"/>
    </source>
</evidence>
<dbReference type="InterPro" id="IPR005255">
    <property type="entry name" value="PdxA_fam"/>
</dbReference>
<comment type="cofactor">
    <cofactor evidence="1">
        <name>a divalent metal cation</name>
        <dbReference type="ChEBI" id="CHEBI:60240"/>
    </cofactor>
</comment>
<evidence type="ECO:0000256" key="1">
    <source>
        <dbReference type="ARBA" id="ARBA00001968"/>
    </source>
</evidence>
<evidence type="ECO:0000256" key="4">
    <source>
        <dbReference type="ARBA" id="ARBA00023002"/>
    </source>
</evidence>
<evidence type="ECO:0000313" key="6">
    <source>
        <dbReference type="EMBL" id="PND46989.1"/>
    </source>
</evidence>
<dbReference type="EMBL" id="LOCM01000033">
    <property type="protein sequence ID" value="PND46989.1"/>
    <property type="molecule type" value="Genomic_DNA"/>
</dbReference>
<evidence type="ECO:0000313" key="7">
    <source>
        <dbReference type="Proteomes" id="UP000235963"/>
    </source>
</evidence>
<keyword evidence="3" id="KW-0479">Metal-binding</keyword>
<dbReference type="GO" id="GO:0016491">
    <property type="term" value="F:oxidoreductase activity"/>
    <property type="evidence" value="ECO:0007669"/>
    <property type="project" value="UniProtKB-KW"/>
</dbReference>
<dbReference type="AlphaFoldDB" id="A0A2N8LA07"/>
<keyword evidence="4" id="KW-0560">Oxidoreductase</keyword>
<keyword evidence="7" id="KW-1185">Reference proteome</keyword>
<accession>A0A2N8LA07</accession>
<organism evidence="6 7">
    <name type="scientific">Streptococcus penaeicida</name>
    <dbReference type="NCBI Taxonomy" id="1765960"/>
    <lineage>
        <taxon>Bacteria</taxon>
        <taxon>Bacillati</taxon>
        <taxon>Bacillota</taxon>
        <taxon>Bacilli</taxon>
        <taxon>Lactobacillales</taxon>
        <taxon>Streptococcaceae</taxon>
        <taxon>Streptococcus</taxon>
    </lineage>
</organism>
<dbReference type="RefSeq" id="WP_102778118.1">
    <property type="nucleotide sequence ID" value="NZ_CBCSGP010000009.1"/>
</dbReference>
<comment type="caution">
    <text evidence="6">The sequence shown here is derived from an EMBL/GenBank/DDBJ whole genome shotgun (WGS) entry which is preliminary data.</text>
</comment>
<dbReference type="GO" id="GO:0051287">
    <property type="term" value="F:NAD binding"/>
    <property type="evidence" value="ECO:0007669"/>
    <property type="project" value="InterPro"/>
</dbReference>
<gene>
    <name evidence="6" type="ORF">AT575_09355</name>
</gene>
<dbReference type="GO" id="GO:0046872">
    <property type="term" value="F:metal ion binding"/>
    <property type="evidence" value="ECO:0007669"/>
    <property type="project" value="UniProtKB-KW"/>
</dbReference>
<comment type="similarity">
    <text evidence="2">Belongs to the PdxA family. PdxA2 subfamily.</text>
</comment>
<reference evidence="6 7" key="1">
    <citation type="submission" date="2015-12" db="EMBL/GenBank/DDBJ databases">
        <title>Streptococcus penaeicida sp. nov.</title>
        <authorList>
            <person name="Gomez-Gil B."/>
            <person name="Morales-Covarrubias M."/>
        </authorList>
    </citation>
    <scope>NUCLEOTIDE SEQUENCE [LARGE SCALE GENOMIC DNA]</scope>
    <source>
        <strain evidence="6 7">CAIM 1838</strain>
    </source>
</reference>
<sequence>MTKIVGITLGDPAGIGPEIAIKAFAKKDLYDRCKPLLVGDYSIVHYYLAKHPELGLDINIVNHANEGLYQFGKIDLIDLKLVDMNEFQIGQISKIGGDAAFQYVKKVIELAMAKEIDATVTNPLNKEAMNAAGHHYAGHTEIYGELTGTEKYTMMLADGNLRVVHVSTHVSLREACDRATKERVLDVIRIADKACKNLGIESPRIAVAGLNPHCGENGLFGREEIEEINPAVEAAREEGINAFGTLPADTLFSKANGGMYDIVVAMYHDQGHIPLKLLGFVYDQETSSWKAVQGVNITLGLPIIRTSVDHGTAFDQAGKWTASEVSLENAIDYAIRLAENSKNKEVL</sequence>
<dbReference type="NCBIfam" id="TIGR00557">
    <property type="entry name" value="pdxA"/>
    <property type="match status" value="1"/>
</dbReference>
<name>A0A2N8LA07_9STRE</name>
<dbReference type="Gene3D" id="3.40.718.10">
    <property type="entry name" value="Isopropylmalate Dehydrogenase"/>
    <property type="match status" value="1"/>
</dbReference>
<dbReference type="OrthoDB" id="9801783at2"/>
<evidence type="ECO:0000256" key="5">
    <source>
        <dbReference type="ARBA" id="ARBA00023027"/>
    </source>
</evidence>
<dbReference type="PANTHER" id="PTHR30004">
    <property type="entry name" value="4-HYDROXYTHREONINE-4-PHOSPHATE DEHYDROGENASE"/>
    <property type="match status" value="1"/>
</dbReference>
<dbReference type="SUPFAM" id="SSF53659">
    <property type="entry name" value="Isocitrate/Isopropylmalate dehydrogenase-like"/>
    <property type="match status" value="1"/>
</dbReference>
<protein>
    <submittedName>
        <fullName evidence="6">4-hydroxythreonine-4-phosphate dehydrogenase</fullName>
    </submittedName>
</protein>
<proteinExistence type="inferred from homology"/>
<dbReference type="Proteomes" id="UP000235963">
    <property type="component" value="Unassembled WGS sequence"/>
</dbReference>
<dbReference type="PANTHER" id="PTHR30004:SF6">
    <property type="entry name" value="D-THREONATE 4-PHOSPHATE DEHYDROGENASE"/>
    <property type="match status" value="1"/>
</dbReference>
<dbReference type="Pfam" id="PF04166">
    <property type="entry name" value="PdxA"/>
    <property type="match status" value="1"/>
</dbReference>
<keyword evidence="5" id="KW-0520">NAD</keyword>
<evidence type="ECO:0000256" key="2">
    <source>
        <dbReference type="ARBA" id="ARBA00009464"/>
    </source>
</evidence>